<gene>
    <name evidence="2" type="ORF">SAMN05216262_12135</name>
</gene>
<keyword evidence="3" id="KW-1185">Reference proteome</keyword>
<organism evidence="2 3">
    <name type="scientific">Colwellia chukchiensis</name>
    <dbReference type="NCBI Taxonomy" id="641665"/>
    <lineage>
        <taxon>Bacteria</taxon>
        <taxon>Pseudomonadati</taxon>
        <taxon>Pseudomonadota</taxon>
        <taxon>Gammaproteobacteria</taxon>
        <taxon>Alteromonadales</taxon>
        <taxon>Colwelliaceae</taxon>
        <taxon>Colwellia</taxon>
    </lineage>
</organism>
<dbReference type="Proteomes" id="UP000199297">
    <property type="component" value="Unassembled WGS sequence"/>
</dbReference>
<name>A0A1H7SY03_9GAMM</name>
<dbReference type="AlphaFoldDB" id="A0A1H7SY03"/>
<dbReference type="OrthoDB" id="9815205at2"/>
<reference evidence="3" key="1">
    <citation type="submission" date="2016-10" db="EMBL/GenBank/DDBJ databases">
        <authorList>
            <person name="Varghese N."/>
            <person name="Submissions S."/>
        </authorList>
    </citation>
    <scope>NUCLEOTIDE SEQUENCE [LARGE SCALE GENOMIC DNA]</scope>
    <source>
        <strain evidence="3">CGMCC 1.9127</strain>
    </source>
</reference>
<evidence type="ECO:0000313" key="2">
    <source>
        <dbReference type="EMBL" id="SEL76844.1"/>
    </source>
</evidence>
<feature type="transmembrane region" description="Helical" evidence="1">
    <location>
        <begin position="12"/>
        <end position="30"/>
    </location>
</feature>
<feature type="transmembrane region" description="Helical" evidence="1">
    <location>
        <begin position="87"/>
        <end position="105"/>
    </location>
</feature>
<feature type="transmembrane region" description="Helical" evidence="1">
    <location>
        <begin position="50"/>
        <end position="66"/>
    </location>
</feature>
<evidence type="ECO:0000256" key="1">
    <source>
        <dbReference type="SAM" id="Phobius"/>
    </source>
</evidence>
<accession>A0A1H7SY03</accession>
<dbReference type="STRING" id="641665.GCA_002104455_01999"/>
<protein>
    <submittedName>
        <fullName evidence="2">Uncharacterized protein</fullName>
    </submittedName>
</protein>
<keyword evidence="1" id="KW-0472">Membrane</keyword>
<proteinExistence type="predicted"/>
<keyword evidence="1" id="KW-1133">Transmembrane helix</keyword>
<evidence type="ECO:0000313" key="3">
    <source>
        <dbReference type="Proteomes" id="UP000199297"/>
    </source>
</evidence>
<feature type="transmembrane region" description="Helical" evidence="1">
    <location>
        <begin position="111"/>
        <end position="127"/>
    </location>
</feature>
<dbReference type="EMBL" id="FOBI01000021">
    <property type="protein sequence ID" value="SEL76844.1"/>
    <property type="molecule type" value="Genomic_DNA"/>
</dbReference>
<keyword evidence="1" id="KW-0812">Transmembrane</keyword>
<dbReference type="RefSeq" id="WP_085285951.1">
    <property type="nucleotide sequence ID" value="NZ_FOBI01000021.1"/>
</dbReference>
<feature type="transmembrane region" description="Helical" evidence="1">
    <location>
        <begin position="134"/>
        <end position="150"/>
    </location>
</feature>
<sequence length="192" mass="21425">MQQQEFSLIKRYFVGVIAISIWSLLLWQHFHQGVPVHYFLQRADMPALSNWWGALLLPVLAWLAMTRVEKRLFTGPAQSSSRVFKQILGGFVMALAYGAVLSLAFTQGNQALSSVMLPAILVFALFFKVYQAEYVFGLILGMCITFGAVLPTFFASLIALASALVYFLLRFIIRKIGHVLAASSKQSQNNSN</sequence>